<proteinExistence type="predicted"/>
<evidence type="ECO:0000313" key="1">
    <source>
        <dbReference type="EMBL" id="KAF2897565.1"/>
    </source>
</evidence>
<comment type="caution">
    <text evidence="1">The sequence shown here is derived from an EMBL/GenBank/DDBJ whole genome shotgun (WGS) entry which is preliminary data.</text>
</comment>
<accession>A0A8K0DAY6</accession>
<keyword evidence="2" id="KW-1185">Reference proteome</keyword>
<dbReference type="Proteomes" id="UP000801492">
    <property type="component" value="Unassembled WGS sequence"/>
</dbReference>
<evidence type="ECO:0000313" key="2">
    <source>
        <dbReference type="Proteomes" id="UP000801492"/>
    </source>
</evidence>
<dbReference type="EMBL" id="VTPC01004051">
    <property type="protein sequence ID" value="KAF2897565.1"/>
    <property type="molecule type" value="Genomic_DNA"/>
</dbReference>
<reference evidence="1" key="1">
    <citation type="submission" date="2019-08" db="EMBL/GenBank/DDBJ databases">
        <title>The genome of the North American firefly Photinus pyralis.</title>
        <authorList>
            <consortium name="Photinus pyralis genome working group"/>
            <person name="Fallon T.R."/>
            <person name="Sander Lower S.E."/>
            <person name="Weng J.-K."/>
        </authorList>
    </citation>
    <scope>NUCLEOTIDE SEQUENCE</scope>
    <source>
        <strain evidence="1">TRF0915ILg1</strain>
        <tissue evidence="1">Whole body</tissue>
    </source>
</reference>
<organism evidence="1 2">
    <name type="scientific">Ignelater luminosus</name>
    <name type="common">Cucubano</name>
    <name type="synonym">Pyrophorus luminosus</name>
    <dbReference type="NCBI Taxonomy" id="2038154"/>
    <lineage>
        <taxon>Eukaryota</taxon>
        <taxon>Metazoa</taxon>
        <taxon>Ecdysozoa</taxon>
        <taxon>Arthropoda</taxon>
        <taxon>Hexapoda</taxon>
        <taxon>Insecta</taxon>
        <taxon>Pterygota</taxon>
        <taxon>Neoptera</taxon>
        <taxon>Endopterygota</taxon>
        <taxon>Coleoptera</taxon>
        <taxon>Polyphaga</taxon>
        <taxon>Elateriformia</taxon>
        <taxon>Elateroidea</taxon>
        <taxon>Elateridae</taxon>
        <taxon>Agrypninae</taxon>
        <taxon>Pyrophorini</taxon>
        <taxon>Ignelater</taxon>
    </lineage>
</organism>
<dbReference type="AlphaFoldDB" id="A0A8K0DAY6"/>
<sequence length="134" mass="15514">MAVIVQTSTQMLTALDQPFRLIIENPDQLETHPKSNKQLRSHHLKWEEMKSTFQGRNKTGAIVNLKHTDPLTLLEDTYFMFFIRIKNALKLHSNMKVNIVFCGLFEKEVADQVVEKVNFQTKNAAIDIDTNLKE</sequence>
<dbReference type="OrthoDB" id="6696428at2759"/>
<name>A0A8K0DAY6_IGNLU</name>
<gene>
    <name evidence="1" type="ORF">ILUMI_08610</name>
</gene>
<protein>
    <submittedName>
        <fullName evidence="1">Uncharacterized protein</fullName>
    </submittedName>
</protein>